<feature type="transmembrane region" description="Helical" evidence="1">
    <location>
        <begin position="159"/>
        <end position="182"/>
    </location>
</feature>
<dbReference type="Gene3D" id="3.30.565.10">
    <property type="entry name" value="Histidine kinase-like ATPase, C-terminal domain"/>
    <property type="match status" value="1"/>
</dbReference>
<dbReference type="GO" id="GO:0042802">
    <property type="term" value="F:identical protein binding"/>
    <property type="evidence" value="ECO:0007669"/>
    <property type="project" value="TreeGrafter"/>
</dbReference>
<evidence type="ECO:0000259" key="2">
    <source>
        <dbReference type="Pfam" id="PF14501"/>
    </source>
</evidence>
<feature type="transmembrane region" description="Helical" evidence="1">
    <location>
        <begin position="34"/>
        <end position="52"/>
    </location>
</feature>
<dbReference type="SUPFAM" id="SSF55874">
    <property type="entry name" value="ATPase domain of HSP90 chaperone/DNA topoisomerase II/histidine kinase"/>
    <property type="match status" value="1"/>
</dbReference>
<dbReference type="PANTHER" id="PTHR40448">
    <property type="entry name" value="TWO-COMPONENT SENSOR HISTIDINE KINASE"/>
    <property type="match status" value="1"/>
</dbReference>
<reference evidence="3" key="1">
    <citation type="submission" date="2020-07" db="EMBL/GenBank/DDBJ databases">
        <title>Genomic analysis of a strain of Sedimentibacter Hydroxybenzoicus DSM7310.</title>
        <authorList>
            <person name="Ma S."/>
        </authorList>
    </citation>
    <scope>NUCLEOTIDE SEQUENCE</scope>
    <source>
        <strain evidence="3">DSM 7310</strain>
    </source>
</reference>
<name>A0A974BJU7_SEDHY</name>
<keyword evidence="1" id="KW-0472">Membrane</keyword>
<gene>
    <name evidence="3" type="ORF">HZF24_08620</name>
</gene>
<dbReference type="PANTHER" id="PTHR40448:SF1">
    <property type="entry name" value="TWO-COMPONENT SENSOR HISTIDINE KINASE"/>
    <property type="match status" value="1"/>
</dbReference>
<keyword evidence="4" id="KW-1185">Reference proteome</keyword>
<dbReference type="Proteomes" id="UP000611629">
    <property type="component" value="Unassembled WGS sequence"/>
</dbReference>
<protein>
    <submittedName>
        <fullName evidence="3">Sensor histidine kinase</fullName>
    </submittedName>
</protein>
<keyword evidence="3" id="KW-0808">Transferase</keyword>
<evidence type="ECO:0000313" key="3">
    <source>
        <dbReference type="EMBL" id="NYB74206.1"/>
    </source>
</evidence>
<keyword evidence="1" id="KW-0812">Transmembrane</keyword>
<dbReference type="EMBL" id="JACBNQ010000008">
    <property type="protein sequence ID" value="NYB74206.1"/>
    <property type="molecule type" value="Genomic_DNA"/>
</dbReference>
<dbReference type="InterPro" id="IPR036890">
    <property type="entry name" value="HATPase_C_sf"/>
</dbReference>
<dbReference type="GO" id="GO:0016301">
    <property type="term" value="F:kinase activity"/>
    <property type="evidence" value="ECO:0007669"/>
    <property type="project" value="UniProtKB-KW"/>
</dbReference>
<accession>A0A974BJU7</accession>
<proteinExistence type="predicted"/>
<feature type="transmembrane region" description="Helical" evidence="1">
    <location>
        <begin position="90"/>
        <end position="111"/>
    </location>
</feature>
<dbReference type="InterPro" id="IPR032834">
    <property type="entry name" value="NatK-like_C"/>
</dbReference>
<feature type="domain" description="Sensor histidine kinase NatK-like C-terminal" evidence="2">
    <location>
        <begin position="337"/>
        <end position="436"/>
    </location>
</feature>
<dbReference type="Pfam" id="PF14501">
    <property type="entry name" value="HATPase_c_5"/>
    <property type="match status" value="1"/>
</dbReference>
<keyword evidence="3" id="KW-0418">Kinase</keyword>
<evidence type="ECO:0000256" key="1">
    <source>
        <dbReference type="SAM" id="Phobius"/>
    </source>
</evidence>
<feature type="transmembrane region" description="Helical" evidence="1">
    <location>
        <begin position="123"/>
        <end position="143"/>
    </location>
</feature>
<feature type="transmembrane region" description="Helical" evidence="1">
    <location>
        <begin position="6"/>
        <end position="27"/>
    </location>
</feature>
<dbReference type="AlphaFoldDB" id="A0A974BJU7"/>
<dbReference type="RefSeq" id="WP_179237917.1">
    <property type="nucleotide sequence ID" value="NZ_JACBNQ010000008.1"/>
</dbReference>
<feature type="transmembrane region" description="Helical" evidence="1">
    <location>
        <begin position="194"/>
        <end position="213"/>
    </location>
</feature>
<comment type="caution">
    <text evidence="3">The sequence shown here is derived from an EMBL/GenBank/DDBJ whole genome shotgun (WGS) entry which is preliminary data.</text>
</comment>
<keyword evidence="1" id="KW-1133">Transmembrane helix</keyword>
<sequence>MKWDLIELSVNFLQMFVIYKTLELYYVRRFYFKYSVEILMIVMTAMLSILNYNLSIELYPYMYIFFYFLIYLTTVLIFKGNIFSKAITIFLIMAFIGACELLAAVFIFSITGLDFKLHQEQNFIRFEGMVISQTLLIYTYMFLKKTTKKERLNLFDNRYYFLVGSILFLTITLIVMVIWMYGNIEIQDESINNSLVVFTLCVSIISIITIALTNKIIKDMNEKHKNDLELQQMKMEHAYFTDVNSVLEEIRILRHDMRGELAIIHAYNELDQRDNIRIHIEKKLREIDIQLMPQIDKDNIITSFLNFKLKEAKCKGIDVVIESKLTEENEIHIDKEDICRVLNNIINNAIEACNECEECIEKYIKLDIDMIGRSIIIKSENPYSGELNKEGNKILTIKKDKTRHGYGLKSIKGIAEKYGGFMKLSYDDRVFVIEVHMLTKI</sequence>
<feature type="transmembrane region" description="Helical" evidence="1">
    <location>
        <begin position="58"/>
        <end position="78"/>
    </location>
</feature>
<evidence type="ECO:0000313" key="4">
    <source>
        <dbReference type="Proteomes" id="UP000611629"/>
    </source>
</evidence>
<dbReference type="CDD" id="cd16935">
    <property type="entry name" value="HATPase_AgrC-ComD-like"/>
    <property type="match status" value="1"/>
</dbReference>
<organism evidence="3 4">
    <name type="scientific">Sedimentibacter hydroxybenzoicus DSM 7310</name>
    <dbReference type="NCBI Taxonomy" id="1123245"/>
    <lineage>
        <taxon>Bacteria</taxon>
        <taxon>Bacillati</taxon>
        <taxon>Bacillota</taxon>
        <taxon>Tissierellia</taxon>
        <taxon>Sedimentibacter</taxon>
    </lineage>
</organism>